<dbReference type="Proteomes" id="UP000324897">
    <property type="component" value="Chromosome 4"/>
</dbReference>
<gene>
    <name evidence="5" type="ORF">EJB05_11685</name>
</gene>
<dbReference type="EMBL" id="RWGY01000007">
    <property type="protein sequence ID" value="TVU38322.1"/>
    <property type="molecule type" value="Genomic_DNA"/>
</dbReference>
<dbReference type="Pfam" id="PF00657">
    <property type="entry name" value="Lipase_GDSL"/>
    <property type="match status" value="1"/>
</dbReference>
<comment type="similarity">
    <text evidence="1">Belongs to the 'GDSL' lipolytic enzyme family.</text>
</comment>
<evidence type="ECO:0000313" key="5">
    <source>
        <dbReference type="EMBL" id="TVU38322.1"/>
    </source>
</evidence>
<dbReference type="AlphaFoldDB" id="A0A5J9VPM8"/>
<dbReference type="OrthoDB" id="583516at2759"/>
<evidence type="ECO:0000256" key="1">
    <source>
        <dbReference type="ARBA" id="ARBA00008668"/>
    </source>
</evidence>
<dbReference type="Gene3D" id="3.40.50.1110">
    <property type="entry name" value="SGNH hydrolase"/>
    <property type="match status" value="1"/>
</dbReference>
<dbReference type="PANTHER" id="PTHR46020">
    <property type="entry name" value="OSJNBB0059K02.9 PROTEIN"/>
    <property type="match status" value="1"/>
</dbReference>
<organism evidence="5 6">
    <name type="scientific">Eragrostis curvula</name>
    <name type="common">weeping love grass</name>
    <dbReference type="NCBI Taxonomy" id="38414"/>
    <lineage>
        <taxon>Eukaryota</taxon>
        <taxon>Viridiplantae</taxon>
        <taxon>Streptophyta</taxon>
        <taxon>Embryophyta</taxon>
        <taxon>Tracheophyta</taxon>
        <taxon>Spermatophyta</taxon>
        <taxon>Magnoliopsida</taxon>
        <taxon>Liliopsida</taxon>
        <taxon>Poales</taxon>
        <taxon>Poaceae</taxon>
        <taxon>PACMAD clade</taxon>
        <taxon>Chloridoideae</taxon>
        <taxon>Eragrostideae</taxon>
        <taxon>Eragrostidinae</taxon>
        <taxon>Eragrostis</taxon>
    </lineage>
</organism>
<dbReference type="Gramene" id="TVU38322">
    <property type="protein sequence ID" value="TVU38322"/>
    <property type="gene ID" value="EJB05_11685"/>
</dbReference>
<proteinExistence type="inferred from homology"/>
<keyword evidence="2" id="KW-0378">Hydrolase</keyword>
<feature type="chain" id="PRO_5023918198" description="GDSL esterase/lipase" evidence="4">
    <location>
        <begin position="23"/>
        <end position="354"/>
    </location>
</feature>
<comment type="caution">
    <text evidence="5">The sequence shown here is derived from an EMBL/GenBank/DDBJ whole genome shotgun (WGS) entry which is preliminary data.</text>
</comment>
<dbReference type="InterPro" id="IPR036514">
    <property type="entry name" value="SGNH_hydro_sf"/>
</dbReference>
<accession>A0A5J9VPM8</accession>
<dbReference type="InterPro" id="IPR001087">
    <property type="entry name" value="GDSL"/>
</dbReference>
<keyword evidence="6" id="KW-1185">Reference proteome</keyword>
<keyword evidence="4" id="KW-0732">Signal</keyword>
<evidence type="ECO:0000313" key="6">
    <source>
        <dbReference type="Proteomes" id="UP000324897"/>
    </source>
</evidence>
<keyword evidence="3" id="KW-0443">Lipid metabolism</keyword>
<protein>
    <recommendedName>
        <fullName evidence="7">GDSL esterase/lipase</fullName>
    </recommendedName>
</protein>
<dbReference type="PANTHER" id="PTHR46020:SF16">
    <property type="entry name" value="GDSL ESTERASE_LIPASE"/>
    <property type="match status" value="1"/>
</dbReference>
<evidence type="ECO:0000256" key="4">
    <source>
        <dbReference type="SAM" id="SignalP"/>
    </source>
</evidence>
<dbReference type="GO" id="GO:0006629">
    <property type="term" value="P:lipid metabolic process"/>
    <property type="evidence" value="ECO:0007669"/>
    <property type="project" value="UniProtKB-KW"/>
</dbReference>
<evidence type="ECO:0000256" key="3">
    <source>
        <dbReference type="ARBA" id="ARBA00023098"/>
    </source>
</evidence>
<sequence>MKVVFAVVCAVLLLLNAGQVESRSHGGGDRAPPKTKKQYKLFVFGDSFADNGNYPMADLTAETRAWYYPYGTSDYEHGTSPTGRFSDAMVQPDFLARILGKEESPPAERRRDQDGVDPFGMNFAVGSAGIVAGSRDAPNFGTQVDSFRRLVRHGIINKDLTDSVALVAFSGKRDYARVSDMTVSQIDALARNVTSSLAGGVEQLLKLGVSKVLVDALPPLGCTPWLSRPNGYGGCDANLQATSLHNAYLNDKVFKYDDVFMLDLKTVFTDFVLTNNPDAGSRGKRFKYKLEPCCDSFDEAGFCGQMEDGKKQYMLCPKPDKHFYWDDMNPTQAGWKAVMEELEDPIKHFLEISS</sequence>
<evidence type="ECO:0000256" key="2">
    <source>
        <dbReference type="ARBA" id="ARBA00022801"/>
    </source>
</evidence>
<reference evidence="5 6" key="1">
    <citation type="journal article" date="2019" name="Sci. Rep.">
        <title>A high-quality genome of Eragrostis curvula grass provides insights into Poaceae evolution and supports new strategies to enhance forage quality.</title>
        <authorList>
            <person name="Carballo J."/>
            <person name="Santos B.A.C.M."/>
            <person name="Zappacosta D."/>
            <person name="Garbus I."/>
            <person name="Selva J.P."/>
            <person name="Gallo C.A."/>
            <person name="Diaz A."/>
            <person name="Albertini E."/>
            <person name="Caccamo M."/>
            <person name="Echenique V."/>
        </authorList>
    </citation>
    <scope>NUCLEOTIDE SEQUENCE [LARGE SCALE GENOMIC DNA]</scope>
    <source>
        <strain evidence="6">cv. Victoria</strain>
        <tissue evidence="5">Leaf</tissue>
    </source>
</reference>
<name>A0A5J9VPM8_9POAL</name>
<evidence type="ECO:0008006" key="7">
    <source>
        <dbReference type="Google" id="ProtNLM"/>
    </source>
</evidence>
<feature type="signal peptide" evidence="4">
    <location>
        <begin position="1"/>
        <end position="22"/>
    </location>
</feature>
<dbReference type="GO" id="GO:0016788">
    <property type="term" value="F:hydrolase activity, acting on ester bonds"/>
    <property type="evidence" value="ECO:0007669"/>
    <property type="project" value="InterPro"/>
</dbReference>